<name>A0A9W8TNM8_9PEZI</name>
<evidence type="ECO:0000313" key="2">
    <source>
        <dbReference type="EMBL" id="KAJ3578017.1"/>
    </source>
</evidence>
<dbReference type="AlphaFoldDB" id="A0A9W8TNM8"/>
<protein>
    <recommendedName>
        <fullName evidence="1">Heterokaryon incompatibility domain-containing protein</fullName>
    </recommendedName>
</protein>
<reference evidence="2" key="1">
    <citation type="submission" date="2022-07" db="EMBL/GenBank/DDBJ databases">
        <title>Genome Sequence of Xylaria arbuscula.</title>
        <authorList>
            <person name="Buettner E."/>
        </authorList>
    </citation>
    <scope>NUCLEOTIDE SEQUENCE</scope>
    <source>
        <strain evidence="2">VT107</strain>
    </source>
</reference>
<proteinExistence type="predicted"/>
<dbReference type="Pfam" id="PF06985">
    <property type="entry name" value="HET"/>
    <property type="match status" value="1"/>
</dbReference>
<dbReference type="Proteomes" id="UP001148614">
    <property type="component" value="Unassembled WGS sequence"/>
</dbReference>
<comment type="caution">
    <text evidence="2">The sequence shown here is derived from an EMBL/GenBank/DDBJ whole genome shotgun (WGS) entry which is preliminary data.</text>
</comment>
<dbReference type="VEuPathDB" id="FungiDB:F4678DRAFT_312136"/>
<accession>A0A9W8TNM8</accession>
<sequence>MARGFRAIRLKRIRFYSTTWLRKPLKTDGSEIRLLDLHPGSTTNEIRCTLRTVAFDKKPIFDALSYVWGDPKDTKPIIVDEQPFQATVNLEAALRAVRDTRKVRVLWVDAICINQDDIDEKNVQVGKMHLVFSRARRVLAWMGPSNPDVELAESWIRTYTSRWPFTSSQSWYWISLNIRALFSVRAKYEKHLATIRAFVGFLEFLNNPYWKRLWTFQEYYLAARRPVCLLGGRATQHVRFLGVDPFIIDDSLEASCEAANLTNSPLGRSLIEREPGWWRSFEVQVQVVGAKLRSLDRTIGGCKTTYKLSPDEFFRGDEIAVWYLILQTSWHECSHPHDAIYALYGLSPKLSNAYPADYTKPYRQVMLETTAYILNNDPGGGVIFAFFGLRDGHLSHNSYPSWVPEFRYRGGVSDLERCWYIDPLRDLYNPRSLYVDEDLKILHVLGISLGRCKVTYRFSTEEETCLAQIRQSLLEPSCLLGCDDSQSNSLEDWKNLHERLTYACLLRPYGLPTENRRQEYRDTIKQITKELDKWAQSQPALIGRTKEMEPNTLDGDGDLGNSLDKLKGKAVIATESGFFGIASQHVRDGDLVVLPRGTFTPNYS</sequence>
<gene>
    <name evidence="2" type="ORF">NPX13_g2549</name>
</gene>
<feature type="domain" description="Heterokaryon incompatibility" evidence="1">
    <location>
        <begin position="61"/>
        <end position="218"/>
    </location>
</feature>
<organism evidence="2 3">
    <name type="scientific">Xylaria arbuscula</name>
    <dbReference type="NCBI Taxonomy" id="114810"/>
    <lineage>
        <taxon>Eukaryota</taxon>
        <taxon>Fungi</taxon>
        <taxon>Dikarya</taxon>
        <taxon>Ascomycota</taxon>
        <taxon>Pezizomycotina</taxon>
        <taxon>Sordariomycetes</taxon>
        <taxon>Xylariomycetidae</taxon>
        <taxon>Xylariales</taxon>
        <taxon>Xylariaceae</taxon>
        <taxon>Xylaria</taxon>
    </lineage>
</organism>
<evidence type="ECO:0000313" key="3">
    <source>
        <dbReference type="Proteomes" id="UP001148614"/>
    </source>
</evidence>
<keyword evidence="3" id="KW-1185">Reference proteome</keyword>
<dbReference type="InterPro" id="IPR010730">
    <property type="entry name" value="HET"/>
</dbReference>
<dbReference type="PANTHER" id="PTHR24148">
    <property type="entry name" value="ANKYRIN REPEAT DOMAIN-CONTAINING PROTEIN 39 HOMOLOG-RELATED"/>
    <property type="match status" value="1"/>
</dbReference>
<dbReference type="EMBL" id="JANPWZ010000271">
    <property type="protein sequence ID" value="KAJ3578017.1"/>
    <property type="molecule type" value="Genomic_DNA"/>
</dbReference>
<evidence type="ECO:0000259" key="1">
    <source>
        <dbReference type="Pfam" id="PF06985"/>
    </source>
</evidence>
<dbReference type="PANTHER" id="PTHR24148:SF64">
    <property type="entry name" value="HETEROKARYON INCOMPATIBILITY DOMAIN-CONTAINING PROTEIN"/>
    <property type="match status" value="1"/>
</dbReference>
<dbReference type="InterPro" id="IPR052895">
    <property type="entry name" value="HetReg/Transcr_Mod"/>
</dbReference>